<dbReference type="Gene3D" id="3.90.190.10">
    <property type="entry name" value="Protein tyrosine phosphatase superfamily"/>
    <property type="match status" value="1"/>
</dbReference>
<feature type="domain" description="Beta-lactamase hydrolase-like protein phosphatase-like" evidence="1">
    <location>
        <begin position="19"/>
        <end position="104"/>
    </location>
</feature>
<name>A0A2G1MKH1_9RHOB</name>
<dbReference type="Proteomes" id="UP000221860">
    <property type="component" value="Unassembled WGS sequence"/>
</dbReference>
<dbReference type="RefSeq" id="WP_099273458.1">
    <property type="nucleotide sequence ID" value="NZ_KZ304951.1"/>
</dbReference>
<evidence type="ECO:0000313" key="2">
    <source>
        <dbReference type="EMBL" id="PHP29162.1"/>
    </source>
</evidence>
<proteinExistence type="predicted"/>
<dbReference type="OrthoDB" id="9805710at2"/>
<reference evidence="2 3" key="1">
    <citation type="submission" date="2017-08" db="EMBL/GenBank/DDBJ databases">
        <title>Draft Genome Sequence of Loktanella cinnabarina Strain XM1, Isolated from Coastal Surface Water.</title>
        <authorList>
            <person name="Ma R."/>
            <person name="Wang J."/>
            <person name="Wang Q."/>
            <person name="Ma Z."/>
            <person name="Li J."/>
            <person name="Chen L."/>
        </authorList>
    </citation>
    <scope>NUCLEOTIDE SEQUENCE [LARGE SCALE GENOMIC DNA]</scope>
    <source>
        <strain evidence="2 3">XM1</strain>
    </source>
</reference>
<accession>A0A2G1MKH1</accession>
<evidence type="ECO:0000259" key="1">
    <source>
        <dbReference type="Pfam" id="PF04273"/>
    </source>
</evidence>
<dbReference type="InterPro" id="IPR005939">
    <property type="entry name" value="BLH_phosphatase-like"/>
</dbReference>
<dbReference type="InterPro" id="IPR029021">
    <property type="entry name" value="Prot-tyrosine_phosphatase-like"/>
</dbReference>
<dbReference type="SUPFAM" id="SSF52799">
    <property type="entry name" value="(Phosphotyrosine protein) phosphatases II"/>
    <property type="match status" value="1"/>
</dbReference>
<protein>
    <recommendedName>
        <fullName evidence="1">Beta-lactamase hydrolase-like protein phosphatase-like domain-containing protein</fullName>
    </recommendedName>
</protein>
<dbReference type="EMBL" id="NQWH01000003">
    <property type="protein sequence ID" value="PHP29162.1"/>
    <property type="molecule type" value="Genomic_DNA"/>
</dbReference>
<dbReference type="GO" id="GO:0016787">
    <property type="term" value="F:hydrolase activity"/>
    <property type="evidence" value="ECO:0007669"/>
    <property type="project" value="InterPro"/>
</dbReference>
<dbReference type="Pfam" id="PF04273">
    <property type="entry name" value="BLH_phosphatase"/>
    <property type="match status" value="1"/>
</dbReference>
<organism evidence="2 3">
    <name type="scientific">Limimaricola cinnabarinus</name>
    <dbReference type="NCBI Taxonomy" id="1125964"/>
    <lineage>
        <taxon>Bacteria</taxon>
        <taxon>Pseudomonadati</taxon>
        <taxon>Pseudomonadota</taxon>
        <taxon>Alphaproteobacteria</taxon>
        <taxon>Rhodobacterales</taxon>
        <taxon>Paracoccaceae</taxon>
        <taxon>Limimaricola</taxon>
    </lineage>
</organism>
<gene>
    <name evidence="2" type="ORF">CJ301_01375</name>
</gene>
<dbReference type="AlphaFoldDB" id="A0A2G1MKH1"/>
<evidence type="ECO:0000313" key="3">
    <source>
        <dbReference type="Proteomes" id="UP000221860"/>
    </source>
</evidence>
<keyword evidence="3" id="KW-1185">Reference proteome</keyword>
<comment type="caution">
    <text evidence="2">The sequence shown here is derived from an EMBL/GenBank/DDBJ whole genome shotgun (WGS) entry which is preliminary data.</text>
</comment>
<sequence length="150" mass="16530">MDNTVTIDRNYSIARFAPDEAGLRQAAEEGFRSVVNFRTSEEKQEVTPEEERRIAEEAGLAYLHHPVSPDALDDALVDDFRRKMPELPQPVLLHCASGKRAGAMTLMALAADRGLDGEAALAMGRENGLDLTQEQIGRFVKDYADRKSGA</sequence>